<accession>A0A511QPN8</accession>
<reference evidence="1 2" key="1">
    <citation type="submission" date="2019-07" db="EMBL/GenBank/DDBJ databases">
        <title>Whole genome shotgun sequence of Vibrio superstes NBRC 103154.</title>
        <authorList>
            <person name="Hosoyama A."/>
            <person name="Uohara A."/>
            <person name="Ohji S."/>
            <person name="Ichikawa N."/>
        </authorList>
    </citation>
    <scope>NUCLEOTIDE SEQUENCE [LARGE SCALE GENOMIC DNA]</scope>
    <source>
        <strain evidence="1 2">NBRC 103154</strain>
    </source>
</reference>
<proteinExistence type="predicted"/>
<gene>
    <name evidence="1" type="ORF">VSU01S_15440</name>
</gene>
<evidence type="ECO:0000313" key="1">
    <source>
        <dbReference type="EMBL" id="GEM79299.1"/>
    </source>
</evidence>
<dbReference type="EMBL" id="BJXK01000005">
    <property type="protein sequence ID" value="GEM79299.1"/>
    <property type="molecule type" value="Genomic_DNA"/>
</dbReference>
<dbReference type="Proteomes" id="UP000321113">
    <property type="component" value="Unassembled WGS sequence"/>
</dbReference>
<name>A0A511QPN8_9VIBR</name>
<dbReference type="OrthoDB" id="5888987at2"/>
<dbReference type="RefSeq" id="WP_119008028.1">
    <property type="nucleotide sequence ID" value="NZ_BJXK01000005.1"/>
</dbReference>
<organism evidence="1 2">
    <name type="scientific">Vibrio superstes NBRC 103154</name>
    <dbReference type="NCBI Taxonomy" id="1219062"/>
    <lineage>
        <taxon>Bacteria</taxon>
        <taxon>Pseudomonadati</taxon>
        <taxon>Pseudomonadota</taxon>
        <taxon>Gammaproteobacteria</taxon>
        <taxon>Vibrionales</taxon>
        <taxon>Vibrionaceae</taxon>
        <taxon>Vibrio</taxon>
    </lineage>
</organism>
<keyword evidence="2" id="KW-1185">Reference proteome</keyword>
<dbReference type="AlphaFoldDB" id="A0A511QPN8"/>
<comment type="caution">
    <text evidence="1">The sequence shown here is derived from an EMBL/GenBank/DDBJ whole genome shotgun (WGS) entry which is preliminary data.</text>
</comment>
<protein>
    <submittedName>
        <fullName evidence="1">Uncharacterized protein</fullName>
    </submittedName>
</protein>
<evidence type="ECO:0000313" key="2">
    <source>
        <dbReference type="Proteomes" id="UP000321113"/>
    </source>
</evidence>
<sequence>MLKDIVIQALKAVQNDCLSLSKQHYPTVHNRGISNNHLTSLVERRLQVIATQFGTSLSSHSIELGTNDVSENTAYRRITLPYGSVWLFPYSIKTANKVFKGQLSKTLNLWREEYAYAIQPNDCVVLVCDHWLNRINTSQQLLDWWHNQLPDDFAMYAQQGILLAQSSTPKLDDVMQSLNLQPCYKAHAHPLKKEEDGSSVKRYVQLYAIFECK</sequence>